<reference evidence="3 4" key="1">
    <citation type="submission" date="2011-02" db="EMBL/GenBank/DDBJ databases">
        <authorList>
            <person name="Durkin A.S."/>
            <person name="Madupu R."/>
            <person name="Torralba M."/>
            <person name="Gillis M."/>
            <person name="Methe B."/>
            <person name="Sutton G."/>
            <person name="Nelson K.E."/>
        </authorList>
    </citation>
    <scope>NUCLEOTIDE SEQUENCE [LARGE SCALE GENOMIC DNA]</scope>
    <source>
        <strain evidence="3 4">CRIS 18C-A</strain>
    </source>
</reference>
<comment type="caution">
    <text evidence="3">The sequence shown here is derived from an EMBL/GenBank/DDBJ whole genome shotgun (WGS) entry which is preliminary data.</text>
</comment>
<evidence type="ECO:0000313" key="4">
    <source>
        <dbReference type="Proteomes" id="UP000003155"/>
    </source>
</evidence>
<dbReference type="EMBL" id="AEXO01000072">
    <property type="protein sequence ID" value="EGC86158.1"/>
    <property type="molecule type" value="Genomic_DNA"/>
</dbReference>
<feature type="transmembrane region" description="Helical" evidence="2">
    <location>
        <begin position="20"/>
        <end position="44"/>
    </location>
</feature>
<sequence length="76" mass="8235">MKEQGKPIVRQPPLPAGIPIIRYFACRGMAVLFFFITFACQAAGRTATPGRSRSRRDSRADVAARSRHKGTAAASS</sequence>
<dbReference type="AlphaFoldDB" id="F0H7T8"/>
<feature type="region of interest" description="Disordered" evidence="1">
    <location>
        <begin position="44"/>
        <end position="76"/>
    </location>
</feature>
<evidence type="ECO:0000256" key="1">
    <source>
        <dbReference type="SAM" id="MobiDB-lite"/>
    </source>
</evidence>
<keyword evidence="2" id="KW-1133">Transmembrane helix</keyword>
<name>F0H7T8_9BACT</name>
<evidence type="ECO:0000313" key="3">
    <source>
        <dbReference type="EMBL" id="EGC86158.1"/>
    </source>
</evidence>
<keyword evidence="2" id="KW-0812">Transmembrane</keyword>
<protein>
    <submittedName>
        <fullName evidence="3">Uncharacterized protein</fullName>
    </submittedName>
</protein>
<keyword evidence="4" id="KW-1185">Reference proteome</keyword>
<organism evidence="3 4">
    <name type="scientific">Prevotella denticola CRIS 18C-A</name>
    <dbReference type="NCBI Taxonomy" id="944557"/>
    <lineage>
        <taxon>Bacteria</taxon>
        <taxon>Pseudomonadati</taxon>
        <taxon>Bacteroidota</taxon>
        <taxon>Bacteroidia</taxon>
        <taxon>Bacteroidales</taxon>
        <taxon>Prevotellaceae</taxon>
        <taxon>Prevotella</taxon>
    </lineage>
</organism>
<accession>F0H7T8</accession>
<proteinExistence type="predicted"/>
<dbReference type="Proteomes" id="UP000003155">
    <property type="component" value="Unassembled WGS sequence"/>
</dbReference>
<gene>
    <name evidence="3" type="ORF">HMPREF9303_0045</name>
</gene>
<feature type="compositionally biased region" description="Basic and acidic residues" evidence="1">
    <location>
        <begin position="55"/>
        <end position="64"/>
    </location>
</feature>
<evidence type="ECO:0000256" key="2">
    <source>
        <dbReference type="SAM" id="Phobius"/>
    </source>
</evidence>
<keyword evidence="2" id="KW-0472">Membrane</keyword>